<protein>
    <recommendedName>
        <fullName evidence="3">Glucose/Sorbosone dehydrogenase domain-containing protein</fullName>
    </recommendedName>
</protein>
<sequence>MAVALAAASLAGCGSDSTGGATTAATIAGTVRTDDRRPPEAGAVIAALAPLPGGGLRGGELTTGRVRDLDGEGRPRGRVLVTLPVSTGGQRGLLGLVVDRRGRTFAAFTERGGRERLVVEQVLPGPRRRVWTGPPSTDLADGGHLVLLGGRLVIGVGDLQDPARIPDDDAPNGKLLALDPDRGGGQEPRILSRGWNNPYAFAPYPDDAGDGDGLLVADNAPGRRPERIARGDAGGGAPRQVTDLPGRVAPSGLAVIGPAEVAVCGVVSRRLDRYRLVAGRWRRAGVISRQCAYGVTRLADGRLAISADDGVRVVRP</sequence>
<evidence type="ECO:0008006" key="3">
    <source>
        <dbReference type="Google" id="ProtNLM"/>
    </source>
</evidence>
<accession>A0AAU7AZW3</accession>
<reference evidence="2" key="1">
    <citation type="submission" date="2022-12" db="EMBL/GenBank/DDBJ databases">
        <title>Paraconexibacter alkalitolerans sp. nov. and Baekduia alba sp. nov., isolated from soil and emended description of the genera Paraconexibacter (Chun et al., 2020) and Baekduia (An et al., 2020).</title>
        <authorList>
            <person name="Vieira S."/>
            <person name="Huber K.J."/>
            <person name="Geppert A."/>
            <person name="Wolf J."/>
            <person name="Neumann-Schaal M."/>
            <person name="Muesken M."/>
            <person name="Overmann J."/>
        </authorList>
    </citation>
    <scope>NUCLEOTIDE SEQUENCE</scope>
    <source>
        <strain evidence="2">AEG42_29</strain>
    </source>
</reference>
<evidence type="ECO:0000256" key="1">
    <source>
        <dbReference type="SAM" id="MobiDB-lite"/>
    </source>
</evidence>
<feature type="region of interest" description="Disordered" evidence="1">
    <location>
        <begin position="163"/>
        <end position="190"/>
    </location>
</feature>
<evidence type="ECO:0000313" key="2">
    <source>
        <dbReference type="EMBL" id="XAY06859.1"/>
    </source>
</evidence>
<organism evidence="2">
    <name type="scientific">Paraconexibacter sp. AEG42_29</name>
    <dbReference type="NCBI Taxonomy" id="2997339"/>
    <lineage>
        <taxon>Bacteria</taxon>
        <taxon>Bacillati</taxon>
        <taxon>Actinomycetota</taxon>
        <taxon>Thermoleophilia</taxon>
        <taxon>Solirubrobacterales</taxon>
        <taxon>Paraconexibacteraceae</taxon>
        <taxon>Paraconexibacter</taxon>
    </lineage>
</organism>
<dbReference type="EMBL" id="CP114014">
    <property type="protein sequence ID" value="XAY06859.1"/>
    <property type="molecule type" value="Genomic_DNA"/>
</dbReference>
<dbReference type="Gene3D" id="2.120.10.30">
    <property type="entry name" value="TolB, C-terminal domain"/>
    <property type="match status" value="1"/>
</dbReference>
<dbReference type="KEGG" id="parq:DSM112329_03737"/>
<proteinExistence type="predicted"/>
<dbReference type="AlphaFoldDB" id="A0AAU7AZW3"/>
<gene>
    <name evidence="2" type="ORF">DSM112329_03737</name>
</gene>
<name>A0AAU7AZW3_9ACTN</name>
<dbReference type="InterPro" id="IPR011042">
    <property type="entry name" value="6-blade_b-propeller_TolB-like"/>
</dbReference>
<dbReference type="SUPFAM" id="SSF101898">
    <property type="entry name" value="NHL repeat"/>
    <property type="match status" value="1"/>
</dbReference>